<dbReference type="SUPFAM" id="SSF51984">
    <property type="entry name" value="MurCD N-terminal domain"/>
    <property type="match status" value="1"/>
</dbReference>
<evidence type="ECO:0000256" key="8">
    <source>
        <dbReference type="RuleBase" id="RU003664"/>
    </source>
</evidence>
<keyword evidence="3 7" id="KW-0963">Cytoplasm</keyword>
<dbReference type="InterPro" id="IPR004101">
    <property type="entry name" value="Mur_ligase_C"/>
</dbReference>
<evidence type="ECO:0000313" key="11">
    <source>
        <dbReference type="EMBL" id="MET1491679.1"/>
    </source>
</evidence>
<dbReference type="Proteomes" id="UP001548590">
    <property type="component" value="Unassembled WGS sequence"/>
</dbReference>
<reference evidence="11 12" key="1">
    <citation type="submission" date="2024-07" db="EMBL/GenBank/DDBJ databases">
        <title>Uliginosibacterium paludis KCTC:42655.</title>
        <authorList>
            <person name="Kim M.K."/>
        </authorList>
    </citation>
    <scope>NUCLEOTIDE SEQUENCE [LARGE SCALE GENOMIC DNA]</scope>
    <source>
        <strain evidence="11 12">KCTC 42655</strain>
    </source>
</reference>
<keyword evidence="7 8" id="KW-0131">Cell cycle</keyword>
<comment type="caution">
    <text evidence="11">The sequence shown here is derived from an EMBL/GenBank/DDBJ whole genome shotgun (WGS) entry which is preliminary data.</text>
</comment>
<protein>
    <recommendedName>
        <fullName evidence="7 8">UDP-N-acetylmuramoylalanine--D-glutamate ligase</fullName>
        <ecNumber evidence="7 8">6.3.2.9</ecNumber>
    </recommendedName>
    <alternativeName>
        <fullName evidence="7">D-glutamic acid-adding enzyme</fullName>
    </alternativeName>
    <alternativeName>
        <fullName evidence="7">UDP-N-acetylmuramoyl-L-alanyl-D-glutamate synthetase</fullName>
    </alternativeName>
</protein>
<keyword evidence="12" id="KW-1185">Reference proteome</keyword>
<feature type="domain" description="Mur ligase C-terminal" evidence="9">
    <location>
        <begin position="319"/>
        <end position="433"/>
    </location>
</feature>
<evidence type="ECO:0000256" key="4">
    <source>
        <dbReference type="ARBA" id="ARBA00022598"/>
    </source>
</evidence>
<evidence type="ECO:0000313" key="12">
    <source>
        <dbReference type="Proteomes" id="UP001548590"/>
    </source>
</evidence>
<keyword evidence="7 8" id="KW-0133">Cell shape</keyword>
<proteinExistence type="inferred from homology"/>
<dbReference type="SUPFAM" id="SSF53244">
    <property type="entry name" value="MurD-like peptide ligases, peptide-binding domain"/>
    <property type="match status" value="1"/>
</dbReference>
<keyword evidence="7 8" id="KW-0573">Peptidoglycan synthesis</keyword>
<evidence type="ECO:0000256" key="1">
    <source>
        <dbReference type="ARBA" id="ARBA00004496"/>
    </source>
</evidence>
<evidence type="ECO:0000256" key="6">
    <source>
        <dbReference type="ARBA" id="ARBA00022840"/>
    </source>
</evidence>
<dbReference type="GO" id="GO:0008764">
    <property type="term" value="F:UDP-N-acetylmuramoylalanine-D-glutamate ligase activity"/>
    <property type="evidence" value="ECO:0007669"/>
    <property type="project" value="UniProtKB-EC"/>
</dbReference>
<dbReference type="EMBL" id="JBEWLZ010000014">
    <property type="protein sequence ID" value="MET1491679.1"/>
    <property type="molecule type" value="Genomic_DNA"/>
</dbReference>
<organism evidence="11 12">
    <name type="scientific">Uliginosibacterium paludis</name>
    <dbReference type="NCBI Taxonomy" id="1615952"/>
    <lineage>
        <taxon>Bacteria</taxon>
        <taxon>Pseudomonadati</taxon>
        <taxon>Pseudomonadota</taxon>
        <taxon>Betaproteobacteria</taxon>
        <taxon>Rhodocyclales</taxon>
        <taxon>Zoogloeaceae</taxon>
        <taxon>Uliginosibacterium</taxon>
    </lineage>
</organism>
<evidence type="ECO:0000256" key="2">
    <source>
        <dbReference type="ARBA" id="ARBA00004752"/>
    </source>
</evidence>
<dbReference type="Pfam" id="PF02875">
    <property type="entry name" value="Mur_ligase_C"/>
    <property type="match status" value="1"/>
</dbReference>
<comment type="similarity">
    <text evidence="7">Belongs to the MurCDEF family.</text>
</comment>
<keyword evidence="6 7" id="KW-0067">ATP-binding</keyword>
<dbReference type="PANTHER" id="PTHR43692:SF1">
    <property type="entry name" value="UDP-N-ACETYLMURAMOYLALANINE--D-GLUTAMATE LIGASE"/>
    <property type="match status" value="1"/>
</dbReference>
<dbReference type="Gene3D" id="3.90.190.20">
    <property type="entry name" value="Mur ligase, C-terminal domain"/>
    <property type="match status" value="1"/>
</dbReference>
<feature type="domain" description="Mur ligase central" evidence="10">
    <location>
        <begin position="118"/>
        <end position="296"/>
    </location>
</feature>
<dbReference type="InterPro" id="IPR036615">
    <property type="entry name" value="Mur_ligase_C_dom_sf"/>
</dbReference>
<evidence type="ECO:0000259" key="10">
    <source>
        <dbReference type="Pfam" id="PF08245"/>
    </source>
</evidence>
<keyword evidence="4 7" id="KW-0436">Ligase</keyword>
<evidence type="ECO:0000256" key="3">
    <source>
        <dbReference type="ARBA" id="ARBA00022490"/>
    </source>
</evidence>
<dbReference type="InterPro" id="IPR036565">
    <property type="entry name" value="Mur-like_cat_sf"/>
</dbReference>
<comment type="pathway">
    <text evidence="2 7 8">Cell wall biogenesis; peptidoglycan biosynthesis.</text>
</comment>
<dbReference type="Gene3D" id="3.40.1190.10">
    <property type="entry name" value="Mur-like, catalytic domain"/>
    <property type="match status" value="1"/>
</dbReference>
<dbReference type="NCBIfam" id="TIGR01087">
    <property type="entry name" value="murD"/>
    <property type="match status" value="1"/>
</dbReference>
<feature type="binding site" evidence="7">
    <location>
        <begin position="120"/>
        <end position="126"/>
    </location>
    <ligand>
        <name>ATP</name>
        <dbReference type="ChEBI" id="CHEBI:30616"/>
    </ligand>
</feature>
<keyword evidence="7 8" id="KW-0961">Cell wall biogenesis/degradation</keyword>
<dbReference type="EC" id="6.3.2.9" evidence="7 8"/>
<evidence type="ECO:0000256" key="7">
    <source>
        <dbReference type="HAMAP-Rule" id="MF_00639"/>
    </source>
</evidence>
<dbReference type="HAMAP" id="MF_00639">
    <property type="entry name" value="MurD"/>
    <property type="match status" value="1"/>
</dbReference>
<dbReference type="InterPro" id="IPR005762">
    <property type="entry name" value="MurD"/>
</dbReference>
<sequence>MKRAAHYLVLGLGESGLAMARWLTRKGVALRVADSRPNPPGLDVLRAQCPDAEVICGPFGEGLLDGVTRVALSPGLSVDAPLVVQARARGIDVTGEIELFVEALEDLGERQRCRLLAITGTNGKTTTTTLAGVLAGAAGRDAMVAGNISPAALDALMQRLDQGRLPEVWVLELSSFQLETTRALNADAAAVLNVTDDHLDRHGSMQGYAAAKAAVFAGAPAQVLNRQDVFSIAMRRAGLAQHSFGLDAPAAAGDFGLVRHAGERWLAEGSALLMPAAEVPLAGDHNLANVLAALALCRAIDLPMRPMLEAIRGFAGLPHRVEKVAERHDGVVFYDDSKGTNVGATLAALQGLGRRVVLIAGGDGKGQDFTPLRDAFRDHARAVVLIGRDARIIEAQTRDSGVEFVFAESMDEAVLAADRLASPGEAVLLSPACASMDMFRNYAHRAEVFVAAVRRLPGCSQ</sequence>
<keyword evidence="7 8" id="KW-0132">Cell division</keyword>
<comment type="subcellular location">
    <subcellularLocation>
        <location evidence="1 7 8">Cytoplasm</location>
    </subcellularLocation>
</comment>
<dbReference type="InterPro" id="IPR013221">
    <property type="entry name" value="Mur_ligase_cen"/>
</dbReference>
<dbReference type="Gene3D" id="3.40.50.720">
    <property type="entry name" value="NAD(P)-binding Rossmann-like Domain"/>
    <property type="match status" value="1"/>
</dbReference>
<comment type="catalytic activity">
    <reaction evidence="7 8">
        <text>UDP-N-acetyl-alpha-D-muramoyl-L-alanine + D-glutamate + ATP = UDP-N-acetyl-alpha-D-muramoyl-L-alanyl-D-glutamate + ADP + phosphate + H(+)</text>
        <dbReference type="Rhea" id="RHEA:16429"/>
        <dbReference type="ChEBI" id="CHEBI:15378"/>
        <dbReference type="ChEBI" id="CHEBI:29986"/>
        <dbReference type="ChEBI" id="CHEBI:30616"/>
        <dbReference type="ChEBI" id="CHEBI:43474"/>
        <dbReference type="ChEBI" id="CHEBI:83898"/>
        <dbReference type="ChEBI" id="CHEBI:83900"/>
        <dbReference type="ChEBI" id="CHEBI:456216"/>
        <dbReference type="EC" id="6.3.2.9"/>
    </reaction>
</comment>
<dbReference type="Pfam" id="PF21799">
    <property type="entry name" value="MurD-like_N"/>
    <property type="match status" value="1"/>
</dbReference>
<accession>A0ABV2CUS3</accession>
<evidence type="ECO:0000259" key="9">
    <source>
        <dbReference type="Pfam" id="PF02875"/>
    </source>
</evidence>
<gene>
    <name evidence="7 11" type="primary">murD</name>
    <name evidence="11" type="ORF">ABVT11_17705</name>
</gene>
<evidence type="ECO:0000256" key="5">
    <source>
        <dbReference type="ARBA" id="ARBA00022741"/>
    </source>
</evidence>
<dbReference type="RefSeq" id="WP_345928196.1">
    <property type="nucleotide sequence ID" value="NZ_JBDIVF010000005.1"/>
</dbReference>
<dbReference type="SUPFAM" id="SSF53623">
    <property type="entry name" value="MurD-like peptide ligases, catalytic domain"/>
    <property type="match status" value="1"/>
</dbReference>
<comment type="function">
    <text evidence="7 8">Cell wall formation. Catalyzes the addition of glutamate to the nucleotide precursor UDP-N-acetylmuramoyl-L-alanine (UMA).</text>
</comment>
<dbReference type="Pfam" id="PF08245">
    <property type="entry name" value="Mur_ligase_M"/>
    <property type="match status" value="1"/>
</dbReference>
<name>A0ABV2CUS3_9RHOO</name>
<dbReference type="PANTHER" id="PTHR43692">
    <property type="entry name" value="UDP-N-ACETYLMURAMOYLALANINE--D-GLUTAMATE LIGASE"/>
    <property type="match status" value="1"/>
</dbReference>
<keyword evidence="5 7" id="KW-0547">Nucleotide-binding</keyword>